<keyword evidence="2" id="KW-0472">Membrane</keyword>
<name>A0A914HDR7_GLORO</name>
<evidence type="ECO:0000313" key="4">
    <source>
        <dbReference type="WBParaSite" id="Gr19_v10_g16196.t1"/>
    </source>
</evidence>
<evidence type="ECO:0000256" key="2">
    <source>
        <dbReference type="SAM" id="Phobius"/>
    </source>
</evidence>
<feature type="transmembrane region" description="Helical" evidence="2">
    <location>
        <begin position="20"/>
        <end position="39"/>
    </location>
</feature>
<dbReference type="Proteomes" id="UP000887572">
    <property type="component" value="Unplaced"/>
</dbReference>
<keyword evidence="2" id="KW-1133">Transmembrane helix</keyword>
<feature type="region of interest" description="Disordered" evidence="1">
    <location>
        <begin position="84"/>
        <end position="124"/>
    </location>
</feature>
<sequence>MPLRGELRCPACRRALRRRYTLRGLLWAMLCFPCGMFCCMRRQRRRCSACNSDVVISDGGVPTVAHGFQSFAESKWQFPPPAALRIGEKSNKNSSSSSSRKASRGDDQSPSEEQTKLSSPPSDQ</sequence>
<keyword evidence="3" id="KW-1185">Reference proteome</keyword>
<accession>A0A914HDR7</accession>
<proteinExistence type="predicted"/>
<dbReference type="Pfam" id="PF10164">
    <property type="entry name" value="BRI3"/>
    <property type="match status" value="1"/>
</dbReference>
<reference evidence="4" key="1">
    <citation type="submission" date="2022-11" db="UniProtKB">
        <authorList>
            <consortium name="WormBaseParasite"/>
        </authorList>
    </citation>
    <scope>IDENTIFICATION</scope>
</reference>
<protein>
    <submittedName>
        <fullName evidence="4">Membrane protein BRI3</fullName>
    </submittedName>
</protein>
<dbReference type="WBParaSite" id="Gr19_v10_g16196.t1">
    <property type="protein sequence ID" value="Gr19_v10_g16196.t1"/>
    <property type="gene ID" value="Gr19_v10_g16196"/>
</dbReference>
<dbReference type="AlphaFoldDB" id="A0A914HDR7"/>
<evidence type="ECO:0000313" key="3">
    <source>
        <dbReference type="Proteomes" id="UP000887572"/>
    </source>
</evidence>
<keyword evidence="2" id="KW-0812">Transmembrane</keyword>
<dbReference type="InterPro" id="IPR019317">
    <property type="entry name" value="BRI3"/>
</dbReference>
<evidence type="ECO:0000256" key="1">
    <source>
        <dbReference type="SAM" id="MobiDB-lite"/>
    </source>
</evidence>
<organism evidence="3 4">
    <name type="scientific">Globodera rostochiensis</name>
    <name type="common">Golden nematode worm</name>
    <name type="synonym">Heterodera rostochiensis</name>
    <dbReference type="NCBI Taxonomy" id="31243"/>
    <lineage>
        <taxon>Eukaryota</taxon>
        <taxon>Metazoa</taxon>
        <taxon>Ecdysozoa</taxon>
        <taxon>Nematoda</taxon>
        <taxon>Chromadorea</taxon>
        <taxon>Rhabditida</taxon>
        <taxon>Tylenchina</taxon>
        <taxon>Tylenchomorpha</taxon>
        <taxon>Tylenchoidea</taxon>
        <taxon>Heteroderidae</taxon>
        <taxon>Heteroderinae</taxon>
        <taxon>Globodera</taxon>
    </lineage>
</organism>